<keyword evidence="4" id="KW-0949">S-adenosyl-L-methionine</keyword>
<dbReference type="PIRSF" id="PIRSF003085">
    <property type="entry name" value="CMAS"/>
    <property type="match status" value="1"/>
</dbReference>
<dbReference type="SUPFAM" id="SSF53335">
    <property type="entry name" value="S-adenosyl-L-methionine-dependent methyltransferases"/>
    <property type="match status" value="1"/>
</dbReference>
<protein>
    <submittedName>
        <fullName evidence="7">Cyclopropane-fatty-acyl-phospholipid synthase</fullName>
        <ecNumber evidence="7">2.1.1.79</ecNumber>
    </submittedName>
</protein>
<dbReference type="PANTHER" id="PTHR43667">
    <property type="entry name" value="CYCLOPROPANE-FATTY-ACYL-PHOSPHOLIPID SYNTHASE"/>
    <property type="match status" value="1"/>
</dbReference>
<dbReference type="EMBL" id="SJPO01000006">
    <property type="protein sequence ID" value="TWT76119.1"/>
    <property type="molecule type" value="Genomic_DNA"/>
</dbReference>
<dbReference type="PANTHER" id="PTHR43667:SF2">
    <property type="entry name" value="FATTY ACID C-METHYL TRANSFERASE"/>
    <property type="match status" value="1"/>
</dbReference>
<dbReference type="AlphaFoldDB" id="A0A5C5YMP8"/>
<dbReference type="GO" id="GO:0008825">
    <property type="term" value="F:cyclopropane-fatty-acyl-phospholipid synthase activity"/>
    <property type="evidence" value="ECO:0007669"/>
    <property type="project" value="UniProtKB-EC"/>
</dbReference>
<dbReference type="InterPro" id="IPR050723">
    <property type="entry name" value="CFA/CMAS"/>
</dbReference>
<name>A0A5C5YMP8_9BACT</name>
<evidence type="ECO:0000313" key="8">
    <source>
        <dbReference type="Proteomes" id="UP000318478"/>
    </source>
</evidence>
<accession>A0A5C5YMP8</accession>
<dbReference type="Proteomes" id="UP000318478">
    <property type="component" value="Unassembled WGS sequence"/>
</dbReference>
<evidence type="ECO:0000313" key="7">
    <source>
        <dbReference type="EMBL" id="TWT76119.1"/>
    </source>
</evidence>
<dbReference type="Pfam" id="PF02353">
    <property type="entry name" value="CMAS"/>
    <property type="match status" value="1"/>
</dbReference>
<evidence type="ECO:0000256" key="3">
    <source>
        <dbReference type="ARBA" id="ARBA00022679"/>
    </source>
</evidence>
<feature type="active site" evidence="6">
    <location>
        <position position="398"/>
    </location>
</feature>
<sequence>MSLLSSPTKPALQPVAVDDRRPARASWLERRLRALVLGRLKGLLHGGLTLREPGVVIDLGPEEPTAEINVRNPRFYRRVALGGALGAADAYIDGDWDAPDLTATLRVLARNATALQQVERGVPRALRPLRSAVNRFRRNTAHGSRRNIAAHYDLSNEFFALMLDPTMTYSSGIFPSAHATLEEASVEKYDRLCRRLRIGPEHHVLEIGTGWGGFAEHAARTYGCRVTTTTISENQHSYAKQRFEEARVADRVELLQSDYRDLRGQYDRVVSIEMIEAVGEEYLPGYFRQCSGLLKPDGAMGLQAITIPDCRYERYRRSVDFIQRYIFPGGFLPSPSAITGCLAEQTDLRLMQQEDFSDHYARTLSEWRERLWGQLPKVHALGFDERFLRTWEYYLAYCEAGFRERQVGVSQWVLTKPLNRTVAGAPAA</sequence>
<proteinExistence type="inferred from homology"/>
<dbReference type="GO" id="GO:0032259">
    <property type="term" value="P:methylation"/>
    <property type="evidence" value="ECO:0007669"/>
    <property type="project" value="UniProtKB-KW"/>
</dbReference>
<keyword evidence="3 7" id="KW-0808">Transferase</keyword>
<keyword evidence="5" id="KW-0443">Lipid metabolism</keyword>
<dbReference type="GO" id="GO:0008610">
    <property type="term" value="P:lipid biosynthetic process"/>
    <property type="evidence" value="ECO:0007669"/>
    <property type="project" value="InterPro"/>
</dbReference>
<dbReference type="CDD" id="cd02440">
    <property type="entry name" value="AdoMet_MTases"/>
    <property type="match status" value="1"/>
</dbReference>
<keyword evidence="8" id="KW-1185">Reference proteome</keyword>
<evidence type="ECO:0000256" key="4">
    <source>
        <dbReference type="ARBA" id="ARBA00022691"/>
    </source>
</evidence>
<dbReference type="Gene3D" id="3.40.50.150">
    <property type="entry name" value="Vaccinia Virus protein VP39"/>
    <property type="match status" value="1"/>
</dbReference>
<reference evidence="7 8" key="1">
    <citation type="submission" date="2019-02" db="EMBL/GenBank/DDBJ databases">
        <title>Deep-cultivation of Planctomycetes and their phenomic and genomic characterization uncovers novel biology.</title>
        <authorList>
            <person name="Wiegand S."/>
            <person name="Jogler M."/>
            <person name="Boedeker C."/>
            <person name="Pinto D."/>
            <person name="Vollmers J."/>
            <person name="Rivas-Marin E."/>
            <person name="Kohn T."/>
            <person name="Peeters S.H."/>
            <person name="Heuer A."/>
            <person name="Rast P."/>
            <person name="Oberbeckmann S."/>
            <person name="Bunk B."/>
            <person name="Jeske O."/>
            <person name="Meyerdierks A."/>
            <person name="Storesund J.E."/>
            <person name="Kallscheuer N."/>
            <person name="Luecker S."/>
            <person name="Lage O.M."/>
            <person name="Pohl T."/>
            <person name="Merkel B.J."/>
            <person name="Hornburger P."/>
            <person name="Mueller R.-W."/>
            <person name="Bruemmer F."/>
            <person name="Labrenz M."/>
            <person name="Spormann A.M."/>
            <person name="Op Den Camp H."/>
            <person name="Overmann J."/>
            <person name="Amann R."/>
            <person name="Jetten M.S.M."/>
            <person name="Mascher T."/>
            <person name="Medema M.H."/>
            <person name="Devos D.P."/>
            <person name="Kaster A.-K."/>
            <person name="Ovreas L."/>
            <person name="Rohde M."/>
            <person name="Galperin M.Y."/>
            <person name="Jogler C."/>
        </authorList>
    </citation>
    <scope>NUCLEOTIDE SEQUENCE [LARGE SCALE GENOMIC DNA]</scope>
    <source>
        <strain evidence="7 8">Pla123a</strain>
    </source>
</reference>
<comment type="caution">
    <text evidence="7">The sequence shown here is derived from an EMBL/GenBank/DDBJ whole genome shotgun (WGS) entry which is preliminary data.</text>
</comment>
<evidence type="ECO:0000256" key="6">
    <source>
        <dbReference type="PIRSR" id="PIRSR003085-1"/>
    </source>
</evidence>
<dbReference type="EC" id="2.1.1.79" evidence="7"/>
<dbReference type="InterPro" id="IPR003333">
    <property type="entry name" value="CMAS"/>
</dbReference>
<organism evidence="7 8">
    <name type="scientific">Posidoniimonas polymericola</name>
    <dbReference type="NCBI Taxonomy" id="2528002"/>
    <lineage>
        <taxon>Bacteria</taxon>
        <taxon>Pseudomonadati</taxon>
        <taxon>Planctomycetota</taxon>
        <taxon>Planctomycetia</taxon>
        <taxon>Pirellulales</taxon>
        <taxon>Lacipirellulaceae</taxon>
        <taxon>Posidoniimonas</taxon>
    </lineage>
</organism>
<keyword evidence="2 7" id="KW-0489">Methyltransferase</keyword>
<dbReference type="OrthoDB" id="9782855at2"/>
<gene>
    <name evidence="7" type="primary">cfa_1</name>
    <name evidence="7" type="ORF">Pla123a_29080</name>
</gene>
<evidence type="ECO:0000256" key="1">
    <source>
        <dbReference type="ARBA" id="ARBA00010815"/>
    </source>
</evidence>
<comment type="similarity">
    <text evidence="1">Belongs to the CFA/CMAS family.</text>
</comment>
<evidence type="ECO:0000256" key="2">
    <source>
        <dbReference type="ARBA" id="ARBA00022603"/>
    </source>
</evidence>
<dbReference type="InterPro" id="IPR029063">
    <property type="entry name" value="SAM-dependent_MTases_sf"/>
</dbReference>
<evidence type="ECO:0000256" key="5">
    <source>
        <dbReference type="ARBA" id="ARBA00023098"/>
    </source>
</evidence>